<sequence length="45" mass="5099">MSAGKVVQEPCEAQVSEEGRKVLSVKWRNRTYRVTTEIDAFRADG</sequence>
<dbReference type="EMBL" id="JBHSEI010000006">
    <property type="protein sequence ID" value="MFC4638535.1"/>
    <property type="molecule type" value="Genomic_DNA"/>
</dbReference>
<name>A0ABV9I8B6_9DEIO</name>
<keyword evidence="2" id="KW-1185">Reference proteome</keyword>
<dbReference type="Proteomes" id="UP001595952">
    <property type="component" value="Unassembled WGS sequence"/>
</dbReference>
<gene>
    <name evidence="1" type="ORF">ACFO0D_09290</name>
</gene>
<organism evidence="1 2">
    <name type="scientific">Deinococcus hohokamensis</name>
    <dbReference type="NCBI Taxonomy" id="309883"/>
    <lineage>
        <taxon>Bacteria</taxon>
        <taxon>Thermotogati</taxon>
        <taxon>Deinococcota</taxon>
        <taxon>Deinococci</taxon>
        <taxon>Deinococcales</taxon>
        <taxon>Deinococcaceae</taxon>
        <taxon>Deinococcus</taxon>
    </lineage>
</organism>
<protein>
    <submittedName>
        <fullName evidence="1">Uncharacterized protein</fullName>
    </submittedName>
</protein>
<proteinExistence type="predicted"/>
<evidence type="ECO:0000313" key="1">
    <source>
        <dbReference type="EMBL" id="MFC4638535.1"/>
    </source>
</evidence>
<dbReference type="RefSeq" id="WP_380061544.1">
    <property type="nucleotide sequence ID" value="NZ_JBHSEI010000006.1"/>
</dbReference>
<evidence type="ECO:0000313" key="2">
    <source>
        <dbReference type="Proteomes" id="UP001595952"/>
    </source>
</evidence>
<accession>A0ABV9I8B6</accession>
<reference evidence="2" key="1">
    <citation type="journal article" date="2019" name="Int. J. Syst. Evol. Microbiol.">
        <title>The Global Catalogue of Microorganisms (GCM) 10K type strain sequencing project: providing services to taxonomists for standard genome sequencing and annotation.</title>
        <authorList>
            <consortium name="The Broad Institute Genomics Platform"/>
            <consortium name="The Broad Institute Genome Sequencing Center for Infectious Disease"/>
            <person name="Wu L."/>
            <person name="Ma J."/>
        </authorList>
    </citation>
    <scope>NUCLEOTIDE SEQUENCE [LARGE SCALE GENOMIC DNA]</scope>
    <source>
        <strain evidence="2">CCUG 55995</strain>
    </source>
</reference>
<comment type="caution">
    <text evidence="1">The sequence shown here is derived from an EMBL/GenBank/DDBJ whole genome shotgun (WGS) entry which is preliminary data.</text>
</comment>